<keyword evidence="1" id="KW-0732">Signal</keyword>
<dbReference type="AlphaFoldDB" id="A0A091FT65"/>
<gene>
    <name evidence="2" type="ORF">N303_02187</name>
</gene>
<keyword evidence="3" id="KW-1185">Reference proteome</keyword>
<dbReference type="EMBL" id="KL447300">
    <property type="protein sequence ID" value="KFO72354.1"/>
    <property type="molecule type" value="Genomic_DNA"/>
</dbReference>
<evidence type="ECO:0000256" key="1">
    <source>
        <dbReference type="SAM" id="SignalP"/>
    </source>
</evidence>
<organism evidence="2 3">
    <name type="scientific">Cuculus canorus</name>
    <name type="common">Common cuckoo</name>
    <dbReference type="NCBI Taxonomy" id="55661"/>
    <lineage>
        <taxon>Eukaryota</taxon>
        <taxon>Metazoa</taxon>
        <taxon>Chordata</taxon>
        <taxon>Craniata</taxon>
        <taxon>Vertebrata</taxon>
        <taxon>Euteleostomi</taxon>
        <taxon>Archelosauria</taxon>
        <taxon>Archosauria</taxon>
        <taxon>Dinosauria</taxon>
        <taxon>Saurischia</taxon>
        <taxon>Theropoda</taxon>
        <taxon>Coelurosauria</taxon>
        <taxon>Aves</taxon>
        <taxon>Neognathae</taxon>
        <taxon>Neoaves</taxon>
        <taxon>Otidimorphae</taxon>
        <taxon>Cuculiformes</taxon>
        <taxon>Cuculidae</taxon>
        <taxon>Cuculus</taxon>
    </lineage>
</organism>
<protein>
    <submittedName>
        <fullName evidence="2">Uncharacterized protein</fullName>
    </submittedName>
</protein>
<feature type="non-terminal residue" evidence="2">
    <location>
        <position position="1"/>
    </location>
</feature>
<reference evidence="2 3" key="1">
    <citation type="submission" date="2014-04" db="EMBL/GenBank/DDBJ databases">
        <title>Genome evolution of avian class.</title>
        <authorList>
            <person name="Zhang G."/>
            <person name="Li C."/>
        </authorList>
    </citation>
    <scope>NUCLEOTIDE SEQUENCE [LARGE SCALE GENOMIC DNA]</scope>
    <source>
        <strain evidence="2">BGI_N303</strain>
    </source>
</reference>
<dbReference type="Proteomes" id="UP000053760">
    <property type="component" value="Unassembled WGS sequence"/>
</dbReference>
<evidence type="ECO:0000313" key="3">
    <source>
        <dbReference type="Proteomes" id="UP000053760"/>
    </source>
</evidence>
<proteinExistence type="predicted"/>
<dbReference type="STRING" id="55661.A0A091FT65"/>
<name>A0A091FT65_CUCCA</name>
<accession>A0A091FT65</accession>
<feature type="non-terminal residue" evidence="2">
    <location>
        <position position="200"/>
    </location>
</feature>
<sequence length="200" mass="21381">LASKDQPLLIWGNAFLILDLGLDILNGVTGFDFQGDGLACQGLHKDLHATSQAQHKMQSGFLLDVVVREGAPIFQLLACKDQPLLIGGNAFLILDLGLNILNGVTGLNFQGDGLACQGLHKDLHATSQAQHKMQSGFLLDVVVRKGAPIFQLLACKDQPLLIWGNAFLILDLGLDILDGVTGLNFKGDGLASEGLHEDLH</sequence>
<feature type="chain" id="PRO_5001874857" evidence="1">
    <location>
        <begin position="31"/>
        <end position="200"/>
    </location>
</feature>
<evidence type="ECO:0000313" key="2">
    <source>
        <dbReference type="EMBL" id="KFO72354.1"/>
    </source>
</evidence>
<feature type="signal peptide" evidence="1">
    <location>
        <begin position="1"/>
        <end position="30"/>
    </location>
</feature>